<keyword evidence="3" id="KW-1185">Reference proteome</keyword>
<comment type="caution">
    <text evidence="2">The sequence shown here is derived from an EMBL/GenBank/DDBJ whole genome shotgun (WGS) entry which is preliminary data.</text>
</comment>
<name>A0ABW1F037_9ACTN</name>
<protein>
    <recommendedName>
        <fullName evidence="4">Integral membrane protein</fullName>
    </recommendedName>
</protein>
<organism evidence="2 3">
    <name type="scientific">Kitasatospora aburaviensis</name>
    <dbReference type="NCBI Taxonomy" id="67265"/>
    <lineage>
        <taxon>Bacteria</taxon>
        <taxon>Bacillati</taxon>
        <taxon>Actinomycetota</taxon>
        <taxon>Actinomycetes</taxon>
        <taxon>Kitasatosporales</taxon>
        <taxon>Streptomycetaceae</taxon>
        <taxon>Kitasatospora</taxon>
    </lineage>
</organism>
<feature type="transmembrane region" description="Helical" evidence="1">
    <location>
        <begin position="65"/>
        <end position="83"/>
    </location>
</feature>
<dbReference type="Proteomes" id="UP001596067">
    <property type="component" value="Unassembled WGS sequence"/>
</dbReference>
<keyword evidence="1" id="KW-0472">Membrane</keyword>
<feature type="transmembrane region" description="Helical" evidence="1">
    <location>
        <begin position="6"/>
        <end position="27"/>
    </location>
</feature>
<proteinExistence type="predicted"/>
<reference evidence="3" key="1">
    <citation type="journal article" date="2019" name="Int. J. Syst. Evol. Microbiol.">
        <title>The Global Catalogue of Microorganisms (GCM) 10K type strain sequencing project: providing services to taxonomists for standard genome sequencing and annotation.</title>
        <authorList>
            <consortium name="The Broad Institute Genomics Platform"/>
            <consortium name="The Broad Institute Genome Sequencing Center for Infectious Disease"/>
            <person name="Wu L."/>
            <person name="Ma J."/>
        </authorList>
    </citation>
    <scope>NUCLEOTIDE SEQUENCE [LARGE SCALE GENOMIC DNA]</scope>
    <source>
        <strain evidence="3">CGMCC 4.1469</strain>
    </source>
</reference>
<keyword evidence="1" id="KW-1133">Transmembrane helix</keyword>
<evidence type="ECO:0000313" key="3">
    <source>
        <dbReference type="Proteomes" id="UP001596067"/>
    </source>
</evidence>
<feature type="transmembrane region" description="Helical" evidence="1">
    <location>
        <begin position="122"/>
        <end position="145"/>
    </location>
</feature>
<dbReference type="RefSeq" id="WP_313765555.1">
    <property type="nucleotide sequence ID" value="NZ_BAAAVH010000002.1"/>
</dbReference>
<keyword evidence="1" id="KW-0812">Transmembrane</keyword>
<evidence type="ECO:0000256" key="1">
    <source>
        <dbReference type="SAM" id="Phobius"/>
    </source>
</evidence>
<feature type="transmembrane region" description="Helical" evidence="1">
    <location>
        <begin position="34"/>
        <end position="53"/>
    </location>
</feature>
<accession>A0ABW1F037</accession>
<feature type="transmembrane region" description="Helical" evidence="1">
    <location>
        <begin position="151"/>
        <end position="172"/>
    </location>
</feature>
<gene>
    <name evidence="2" type="ORF">ACFP0N_20305</name>
</gene>
<dbReference type="EMBL" id="JBHSOD010000025">
    <property type="protein sequence ID" value="MFC5887315.1"/>
    <property type="molecule type" value="Genomic_DNA"/>
</dbReference>
<evidence type="ECO:0000313" key="2">
    <source>
        <dbReference type="EMBL" id="MFC5887315.1"/>
    </source>
</evidence>
<evidence type="ECO:0008006" key="4">
    <source>
        <dbReference type="Google" id="ProtNLM"/>
    </source>
</evidence>
<sequence>MIVTLIVAAEVAFWVLLGLGLATRYLLRLRALSTVLLVGLPVVDLTLFALTVVDLRGGSAVSWTHALAASYAGFSIGYGPSIVRWADGQFQHRFAGGPKPPRSPKYGPERTRHEWRIAGRTAVSAGVTLSLITLLVPLSAGAAQFSDFTGWYVRLGMAAVINAIVAGCYSLWPKEAPAGAIVENGHLVGWKVPQGR</sequence>